<dbReference type="KEGG" id="hro:HELRODRAFT_128197"/>
<sequence>PPRRVPLALQPKLKQKLDSLLKNGIIEKKDESTYWVNNLLIVKKKDGSLRLCLDSRNLNKAIKREH</sequence>
<dbReference type="AlphaFoldDB" id="T1EHL9"/>
<dbReference type="PANTHER" id="PTHR37984">
    <property type="entry name" value="PROTEIN CBG26694"/>
    <property type="match status" value="1"/>
</dbReference>
<protein>
    <recommendedName>
        <fullName evidence="4">Reverse transcriptase domain-containing protein</fullName>
    </recommendedName>
</protein>
<keyword evidence="3" id="KW-1185">Reference proteome</keyword>
<dbReference type="InterPro" id="IPR043502">
    <property type="entry name" value="DNA/RNA_pol_sf"/>
</dbReference>
<dbReference type="OrthoDB" id="6278206at2759"/>
<dbReference type="SUPFAM" id="SSF56672">
    <property type="entry name" value="DNA/RNA polymerases"/>
    <property type="match status" value="1"/>
</dbReference>
<dbReference type="STRING" id="6412.T1EHL9"/>
<evidence type="ECO:0000313" key="3">
    <source>
        <dbReference type="Proteomes" id="UP000015101"/>
    </source>
</evidence>
<dbReference type="EMBL" id="AMQM01008273">
    <property type="status" value="NOT_ANNOTATED_CDS"/>
    <property type="molecule type" value="Genomic_DNA"/>
</dbReference>
<dbReference type="InParanoid" id="T1EHL9"/>
<dbReference type="InterPro" id="IPR050951">
    <property type="entry name" value="Retrovirus_Pol_polyprotein"/>
</dbReference>
<reference evidence="3" key="1">
    <citation type="submission" date="2012-12" db="EMBL/GenBank/DDBJ databases">
        <authorList>
            <person name="Hellsten U."/>
            <person name="Grimwood J."/>
            <person name="Chapman J.A."/>
            <person name="Shapiro H."/>
            <person name="Aerts A."/>
            <person name="Otillar R.P."/>
            <person name="Terry A.Y."/>
            <person name="Boore J.L."/>
            <person name="Simakov O."/>
            <person name="Marletaz F."/>
            <person name="Cho S.-J."/>
            <person name="Edsinger-Gonzales E."/>
            <person name="Havlak P."/>
            <person name="Kuo D.-H."/>
            <person name="Larsson T."/>
            <person name="Lv J."/>
            <person name="Arendt D."/>
            <person name="Savage R."/>
            <person name="Osoegawa K."/>
            <person name="de Jong P."/>
            <person name="Lindberg D.R."/>
            <person name="Seaver E.C."/>
            <person name="Weisblat D.A."/>
            <person name="Putnam N.H."/>
            <person name="Grigoriev I.V."/>
            <person name="Rokhsar D.S."/>
        </authorList>
    </citation>
    <scope>NUCLEOTIDE SEQUENCE</scope>
</reference>
<dbReference type="CTD" id="20196069"/>
<dbReference type="PANTHER" id="PTHR37984:SF5">
    <property type="entry name" value="PROTEIN NYNRIN-LIKE"/>
    <property type="match status" value="1"/>
</dbReference>
<dbReference type="EMBL" id="KB097747">
    <property type="protein sequence ID" value="ESN90770.1"/>
    <property type="molecule type" value="Genomic_DNA"/>
</dbReference>
<dbReference type="HOGENOM" id="CLU_000384_35_3_1"/>
<dbReference type="GeneID" id="20196069"/>
<evidence type="ECO:0008006" key="4">
    <source>
        <dbReference type="Google" id="ProtNLM"/>
    </source>
</evidence>
<dbReference type="EnsemblMetazoa" id="HelroT128197">
    <property type="protein sequence ID" value="HelroP128197"/>
    <property type="gene ID" value="HelroG128197"/>
</dbReference>
<name>T1EHL9_HELRO</name>
<dbReference type="OMA" id="ESTYWVN"/>
<reference evidence="2" key="3">
    <citation type="submission" date="2015-06" db="UniProtKB">
        <authorList>
            <consortium name="EnsemblMetazoa"/>
        </authorList>
    </citation>
    <scope>IDENTIFICATION</scope>
</reference>
<reference evidence="1 3" key="2">
    <citation type="journal article" date="2013" name="Nature">
        <title>Insights into bilaterian evolution from three spiralian genomes.</title>
        <authorList>
            <person name="Simakov O."/>
            <person name="Marletaz F."/>
            <person name="Cho S.J."/>
            <person name="Edsinger-Gonzales E."/>
            <person name="Havlak P."/>
            <person name="Hellsten U."/>
            <person name="Kuo D.H."/>
            <person name="Larsson T."/>
            <person name="Lv J."/>
            <person name="Arendt D."/>
            <person name="Savage R."/>
            <person name="Osoegawa K."/>
            <person name="de Jong P."/>
            <person name="Grimwood J."/>
            <person name="Chapman J.A."/>
            <person name="Shapiro H."/>
            <person name="Aerts A."/>
            <person name="Otillar R.P."/>
            <person name="Terry A.Y."/>
            <person name="Boore J.L."/>
            <person name="Grigoriev I.V."/>
            <person name="Lindberg D.R."/>
            <person name="Seaver E.C."/>
            <person name="Weisblat D.A."/>
            <person name="Putnam N.H."/>
            <person name="Rokhsar D.S."/>
        </authorList>
    </citation>
    <scope>NUCLEOTIDE SEQUENCE</scope>
</reference>
<dbReference type="Proteomes" id="UP000015101">
    <property type="component" value="Unassembled WGS sequence"/>
</dbReference>
<proteinExistence type="predicted"/>
<dbReference type="Gene3D" id="3.10.10.10">
    <property type="entry name" value="HIV Type 1 Reverse Transcriptase, subunit A, domain 1"/>
    <property type="match status" value="1"/>
</dbReference>
<organism evidence="2 3">
    <name type="scientific">Helobdella robusta</name>
    <name type="common">Californian leech</name>
    <dbReference type="NCBI Taxonomy" id="6412"/>
    <lineage>
        <taxon>Eukaryota</taxon>
        <taxon>Metazoa</taxon>
        <taxon>Spiralia</taxon>
        <taxon>Lophotrochozoa</taxon>
        <taxon>Annelida</taxon>
        <taxon>Clitellata</taxon>
        <taxon>Hirudinea</taxon>
        <taxon>Rhynchobdellida</taxon>
        <taxon>Glossiphoniidae</taxon>
        <taxon>Helobdella</taxon>
    </lineage>
</organism>
<evidence type="ECO:0000313" key="2">
    <source>
        <dbReference type="EnsemblMetazoa" id="HelroP128197"/>
    </source>
</evidence>
<dbReference type="RefSeq" id="XP_009031092.1">
    <property type="nucleotide sequence ID" value="XM_009032844.1"/>
</dbReference>
<gene>
    <name evidence="2" type="primary">20196069</name>
    <name evidence="1" type="ORF">HELRODRAFT_128197</name>
</gene>
<accession>T1EHL9</accession>
<evidence type="ECO:0000313" key="1">
    <source>
        <dbReference type="EMBL" id="ESN90770.1"/>
    </source>
</evidence>